<keyword evidence="2" id="KW-0805">Transcription regulation</keyword>
<keyword evidence="4" id="KW-0804">Transcription</keyword>
<dbReference type="EMBL" id="AP028056">
    <property type="protein sequence ID" value="BEH03370.1"/>
    <property type="molecule type" value="Genomic_DNA"/>
</dbReference>
<proteinExistence type="inferred from homology"/>
<reference evidence="6" key="1">
    <citation type="journal article" date="2024" name="Int. J. Syst. Evol. Microbiol.">
        <title>Brooklawnia propionicigenes sp. nov., a facultatively anaerobic, propionate-producing bacterium isolated from a methanogenic reactor treating waste from cattle farms.</title>
        <authorList>
            <person name="Akita Y."/>
            <person name="Ueki A."/>
            <person name="Tonouchi A."/>
            <person name="Sugawara Y."/>
            <person name="Honma S."/>
            <person name="Kaku N."/>
            <person name="Ueki K."/>
        </authorList>
    </citation>
    <scope>NUCLEOTIDE SEQUENCE</scope>
    <source>
        <strain evidence="6">SH051</strain>
    </source>
</reference>
<dbReference type="GO" id="GO:0000976">
    <property type="term" value="F:transcription cis-regulatory region binding"/>
    <property type="evidence" value="ECO:0007669"/>
    <property type="project" value="TreeGrafter"/>
</dbReference>
<evidence type="ECO:0000256" key="2">
    <source>
        <dbReference type="ARBA" id="ARBA00023015"/>
    </source>
</evidence>
<sequence length="296" mass="31009">MSWPDLAALELLVRIDELGSLSRAADACGIAQPNATRTIARLERQLGQSLVVRSSSGSKLTPTGSLVAHWAEPVLVAGTTFSSAINTLRDDNAHELHVLASQTVAECYAPGWLAGFRAAYPDTNVKMSVHNSAFIMEQLADGDDRLGLVESPTVHAGLSAVPVGHDQLVVIVRPDHPWARRRSPIDLARLARTPLVVREEGSGTRDVLDRALADFDPVPPVAVVSSNAGVLGSVIAGVAPAVTSKKAAAAALQAGLIANVAVQQSGRLRRTLHAVWPAGAQLLGPAADLLAMIRIG</sequence>
<dbReference type="PROSITE" id="PS50931">
    <property type="entry name" value="HTH_LYSR"/>
    <property type="match status" value="1"/>
</dbReference>
<evidence type="ECO:0000256" key="4">
    <source>
        <dbReference type="ARBA" id="ARBA00023163"/>
    </source>
</evidence>
<organism evidence="6 7">
    <name type="scientific">Brooklawnia propionicigenes</name>
    <dbReference type="NCBI Taxonomy" id="3041175"/>
    <lineage>
        <taxon>Bacteria</taxon>
        <taxon>Bacillati</taxon>
        <taxon>Actinomycetota</taxon>
        <taxon>Actinomycetes</taxon>
        <taxon>Propionibacteriales</taxon>
        <taxon>Propionibacteriaceae</taxon>
        <taxon>Brooklawnia</taxon>
    </lineage>
</organism>
<dbReference type="InterPro" id="IPR000847">
    <property type="entry name" value="LysR_HTH_N"/>
</dbReference>
<evidence type="ECO:0000313" key="6">
    <source>
        <dbReference type="EMBL" id="BEH03370.1"/>
    </source>
</evidence>
<dbReference type="AlphaFoldDB" id="A0AAN0K7W1"/>
<dbReference type="Gene3D" id="1.10.10.10">
    <property type="entry name" value="Winged helix-like DNA-binding domain superfamily/Winged helix DNA-binding domain"/>
    <property type="match status" value="1"/>
</dbReference>
<evidence type="ECO:0000256" key="3">
    <source>
        <dbReference type="ARBA" id="ARBA00023125"/>
    </source>
</evidence>
<dbReference type="PANTHER" id="PTHR30126:SF39">
    <property type="entry name" value="HTH-TYPE TRANSCRIPTIONAL REGULATOR CYSL"/>
    <property type="match status" value="1"/>
</dbReference>
<comment type="similarity">
    <text evidence="1">Belongs to the LysR transcriptional regulatory family.</text>
</comment>
<name>A0AAN0K7W1_9ACTN</name>
<dbReference type="GO" id="GO:0003700">
    <property type="term" value="F:DNA-binding transcription factor activity"/>
    <property type="evidence" value="ECO:0007669"/>
    <property type="project" value="InterPro"/>
</dbReference>
<evidence type="ECO:0000313" key="7">
    <source>
        <dbReference type="Proteomes" id="UP001431656"/>
    </source>
</evidence>
<evidence type="ECO:0000259" key="5">
    <source>
        <dbReference type="PROSITE" id="PS50931"/>
    </source>
</evidence>
<dbReference type="PANTHER" id="PTHR30126">
    <property type="entry name" value="HTH-TYPE TRANSCRIPTIONAL REGULATOR"/>
    <property type="match status" value="1"/>
</dbReference>
<dbReference type="InterPro" id="IPR036390">
    <property type="entry name" value="WH_DNA-bd_sf"/>
</dbReference>
<dbReference type="Proteomes" id="UP001431656">
    <property type="component" value="Chromosome"/>
</dbReference>
<dbReference type="InterPro" id="IPR036388">
    <property type="entry name" value="WH-like_DNA-bd_sf"/>
</dbReference>
<dbReference type="Pfam" id="PF03466">
    <property type="entry name" value="LysR_substrate"/>
    <property type="match status" value="1"/>
</dbReference>
<gene>
    <name evidence="6" type="ORF">brsh051_26510</name>
</gene>
<dbReference type="SUPFAM" id="SSF46785">
    <property type="entry name" value="Winged helix' DNA-binding domain"/>
    <property type="match status" value="1"/>
</dbReference>
<dbReference type="InterPro" id="IPR005119">
    <property type="entry name" value="LysR_subst-bd"/>
</dbReference>
<dbReference type="Pfam" id="PF00126">
    <property type="entry name" value="HTH_1"/>
    <property type="match status" value="1"/>
</dbReference>
<dbReference type="Gene3D" id="3.40.190.290">
    <property type="match status" value="1"/>
</dbReference>
<accession>A0AAN0K7W1</accession>
<feature type="domain" description="HTH lysR-type" evidence="5">
    <location>
        <begin position="4"/>
        <end position="61"/>
    </location>
</feature>
<dbReference type="SUPFAM" id="SSF53850">
    <property type="entry name" value="Periplasmic binding protein-like II"/>
    <property type="match status" value="1"/>
</dbReference>
<protein>
    <submittedName>
        <fullName evidence="6">LysR family transcriptional regulator</fullName>
    </submittedName>
</protein>
<dbReference type="RefSeq" id="WP_286265817.1">
    <property type="nucleotide sequence ID" value="NZ_AP028056.1"/>
</dbReference>
<dbReference type="KEGG" id="broo:brsh051_26510"/>
<evidence type="ECO:0000256" key="1">
    <source>
        <dbReference type="ARBA" id="ARBA00009437"/>
    </source>
</evidence>
<keyword evidence="3" id="KW-0238">DNA-binding</keyword>
<keyword evidence="7" id="KW-1185">Reference proteome</keyword>